<organism evidence="2">
    <name type="scientific">Anopheles darlingi</name>
    <name type="common">Mosquito</name>
    <dbReference type="NCBI Taxonomy" id="43151"/>
    <lineage>
        <taxon>Eukaryota</taxon>
        <taxon>Metazoa</taxon>
        <taxon>Ecdysozoa</taxon>
        <taxon>Arthropoda</taxon>
        <taxon>Hexapoda</taxon>
        <taxon>Insecta</taxon>
        <taxon>Pterygota</taxon>
        <taxon>Neoptera</taxon>
        <taxon>Endopterygota</taxon>
        <taxon>Diptera</taxon>
        <taxon>Nematocera</taxon>
        <taxon>Culicoidea</taxon>
        <taxon>Culicidae</taxon>
        <taxon>Anophelinae</taxon>
        <taxon>Anopheles</taxon>
    </lineage>
</organism>
<name>A0A2M4DPS9_ANODA</name>
<dbReference type="EMBL" id="GGFL01015386">
    <property type="protein sequence ID" value="MBW79564.1"/>
    <property type="molecule type" value="Transcribed_RNA"/>
</dbReference>
<accession>A0A2M4DPS9</accession>
<evidence type="ECO:0000256" key="1">
    <source>
        <dbReference type="SAM" id="SignalP"/>
    </source>
</evidence>
<dbReference type="AlphaFoldDB" id="A0A2M4DPS9"/>
<feature type="signal peptide" evidence="1">
    <location>
        <begin position="1"/>
        <end position="23"/>
    </location>
</feature>
<feature type="chain" id="PRO_5014714504" evidence="1">
    <location>
        <begin position="24"/>
        <end position="128"/>
    </location>
</feature>
<keyword evidence="1" id="KW-0732">Signal</keyword>
<protein>
    <submittedName>
        <fullName evidence="2">Putative secreted protein</fullName>
    </submittedName>
</protein>
<reference evidence="2" key="1">
    <citation type="submission" date="2018-01" db="EMBL/GenBank/DDBJ databases">
        <title>An insight into the sialome of Amazonian anophelines.</title>
        <authorList>
            <person name="Ribeiro J.M."/>
            <person name="Scarpassa V."/>
            <person name="Calvo E."/>
        </authorList>
    </citation>
    <scope>NUCLEOTIDE SEQUENCE</scope>
</reference>
<proteinExistence type="predicted"/>
<sequence length="128" mass="14497">MFTMFSLLFLLLLLFRFFHPIHPTPSSSSSTSSQGSASADVPVVPTAWAFVGFSKRLTTVTVVLCLARAYSELLRVFGHGHGHATLAARGREVPVLWPARRQTRTIRAHAHDTIRFALVRFWFFKKFH</sequence>
<evidence type="ECO:0000313" key="2">
    <source>
        <dbReference type="EMBL" id="MBW79564.1"/>
    </source>
</evidence>